<keyword evidence="2" id="KW-0813">Transport</keyword>
<name>A0A644ZAQ1_9ZZZZ</name>
<comment type="caution">
    <text evidence="6">The sequence shown here is derived from an EMBL/GenBank/DDBJ whole genome shotgun (WGS) entry which is preliminary data.</text>
</comment>
<dbReference type="InterPro" id="IPR006129">
    <property type="entry name" value="AdhesinB"/>
</dbReference>
<keyword evidence="6" id="KW-0449">Lipoprotein</keyword>
<dbReference type="GO" id="GO:0030313">
    <property type="term" value="C:cell envelope"/>
    <property type="evidence" value="ECO:0007669"/>
    <property type="project" value="UniProtKB-SubCell"/>
</dbReference>
<keyword evidence="5" id="KW-1133">Transmembrane helix</keyword>
<dbReference type="PRINTS" id="PR00690">
    <property type="entry name" value="ADHESNFAMILY"/>
</dbReference>
<dbReference type="PANTHER" id="PTHR42953:SF1">
    <property type="entry name" value="METAL-BINDING PROTEIN HI_0362-RELATED"/>
    <property type="match status" value="1"/>
</dbReference>
<evidence type="ECO:0000256" key="2">
    <source>
        <dbReference type="ARBA" id="ARBA00022448"/>
    </source>
</evidence>
<dbReference type="PRINTS" id="PR00691">
    <property type="entry name" value="ADHESINB"/>
</dbReference>
<accession>A0A644ZAQ1</accession>
<dbReference type="InterPro" id="IPR006127">
    <property type="entry name" value="ZnuA-like"/>
</dbReference>
<dbReference type="PANTHER" id="PTHR42953">
    <property type="entry name" value="HIGH-AFFINITY ZINC UPTAKE SYSTEM PROTEIN ZNUA-RELATED"/>
    <property type="match status" value="1"/>
</dbReference>
<keyword evidence="3" id="KW-0479">Metal-binding</keyword>
<evidence type="ECO:0000256" key="1">
    <source>
        <dbReference type="ARBA" id="ARBA00004196"/>
    </source>
</evidence>
<proteinExistence type="predicted"/>
<comment type="subcellular location">
    <subcellularLocation>
        <location evidence="1">Cell envelope</location>
    </subcellularLocation>
</comment>
<dbReference type="Pfam" id="PF01297">
    <property type="entry name" value="ZnuA"/>
    <property type="match status" value="1"/>
</dbReference>
<feature type="transmembrane region" description="Helical" evidence="5">
    <location>
        <begin position="30"/>
        <end position="53"/>
    </location>
</feature>
<keyword evidence="5" id="KW-0812">Transmembrane</keyword>
<evidence type="ECO:0000256" key="4">
    <source>
        <dbReference type="ARBA" id="ARBA00022729"/>
    </source>
</evidence>
<keyword evidence="4" id="KW-0732">Signal</keyword>
<reference evidence="6" key="1">
    <citation type="submission" date="2019-08" db="EMBL/GenBank/DDBJ databases">
        <authorList>
            <person name="Kucharzyk K."/>
            <person name="Murdoch R.W."/>
            <person name="Higgins S."/>
            <person name="Loffler F."/>
        </authorList>
    </citation>
    <scope>NUCLEOTIDE SEQUENCE</scope>
</reference>
<organism evidence="6">
    <name type="scientific">bioreactor metagenome</name>
    <dbReference type="NCBI Taxonomy" id="1076179"/>
    <lineage>
        <taxon>unclassified sequences</taxon>
        <taxon>metagenomes</taxon>
        <taxon>ecological metagenomes</taxon>
    </lineage>
</organism>
<dbReference type="InterPro" id="IPR050492">
    <property type="entry name" value="Bact_metal-bind_prot9"/>
</dbReference>
<protein>
    <submittedName>
        <fullName evidence="6">Metal ABC transporter substrate-binding lipoprotein</fullName>
    </submittedName>
</protein>
<dbReference type="Gene3D" id="3.40.50.1980">
    <property type="entry name" value="Nitrogenase molybdenum iron protein domain"/>
    <property type="match status" value="2"/>
</dbReference>
<dbReference type="SUPFAM" id="SSF53807">
    <property type="entry name" value="Helical backbone' metal receptor"/>
    <property type="match status" value="1"/>
</dbReference>
<dbReference type="InterPro" id="IPR006128">
    <property type="entry name" value="Lipoprotein_PsaA-like"/>
</dbReference>
<sequence length="332" mass="35171">MLQRKTNFTSTVTVISPFVCKTGEKMKKSLLIMIIAVMISALALSACTTTPAATETGKKTIVVTYSILGSVVKELVGDQANVVVSMPDGQDPHEWEPSAKDIETLTHADMIVQNGLGLEGGMEKALAQAQEAGVKFFTASDHITIRTVGEGEGIPTVDPDQAIGAQDPHLWTDPLTMKAVVAALADQLKTDLGLDVSANASALEAKLDAVNDELTAQANSLPEAQRKLVTGHESLGYFAQRFNFKLIGAIVPSLSTESEASAADMAALAQVIKENQTKAVFTELGTPANVAETIGKETGAKVVEITTHSLPSDGSYFTFLRNLMTVIVTNLQ</sequence>
<dbReference type="GO" id="GO:0030001">
    <property type="term" value="P:metal ion transport"/>
    <property type="evidence" value="ECO:0007669"/>
    <property type="project" value="InterPro"/>
</dbReference>
<dbReference type="GO" id="GO:0007155">
    <property type="term" value="P:cell adhesion"/>
    <property type="evidence" value="ECO:0007669"/>
    <property type="project" value="InterPro"/>
</dbReference>
<evidence type="ECO:0000256" key="3">
    <source>
        <dbReference type="ARBA" id="ARBA00022723"/>
    </source>
</evidence>
<dbReference type="EMBL" id="VSSQ01008054">
    <property type="protein sequence ID" value="MPM37757.1"/>
    <property type="molecule type" value="Genomic_DNA"/>
</dbReference>
<dbReference type="GO" id="GO:0046872">
    <property type="term" value="F:metal ion binding"/>
    <property type="evidence" value="ECO:0007669"/>
    <property type="project" value="UniProtKB-KW"/>
</dbReference>
<gene>
    <name evidence="6" type="primary">mtsA_1</name>
    <name evidence="6" type="ORF">SDC9_84376</name>
</gene>
<evidence type="ECO:0000313" key="6">
    <source>
        <dbReference type="EMBL" id="MPM37757.1"/>
    </source>
</evidence>
<evidence type="ECO:0000256" key="5">
    <source>
        <dbReference type="SAM" id="Phobius"/>
    </source>
</evidence>
<dbReference type="AlphaFoldDB" id="A0A644ZAQ1"/>
<keyword evidence="5" id="KW-0472">Membrane</keyword>